<evidence type="ECO:0000313" key="2">
    <source>
        <dbReference type="Proteomes" id="UP000663421"/>
    </source>
</evidence>
<dbReference type="Proteomes" id="UP000663421">
    <property type="component" value="Chromosome"/>
</dbReference>
<evidence type="ECO:0000313" key="1">
    <source>
        <dbReference type="EMBL" id="QPI61418.1"/>
    </source>
</evidence>
<name>A0ABX6WJZ1_STRMQ</name>
<proteinExistence type="predicted"/>
<dbReference type="EMBL" id="CP065050">
    <property type="protein sequence ID" value="QPI61418.1"/>
    <property type="molecule type" value="Genomic_DNA"/>
</dbReference>
<protein>
    <recommendedName>
        <fullName evidence="3">Secreted protein</fullName>
    </recommendedName>
</protein>
<organism evidence="1 2">
    <name type="scientific">Streptomyces malaysiensis</name>
    <dbReference type="NCBI Taxonomy" id="92644"/>
    <lineage>
        <taxon>Bacteria</taxon>
        <taxon>Bacillati</taxon>
        <taxon>Actinomycetota</taxon>
        <taxon>Actinomycetes</taxon>
        <taxon>Kitasatosporales</taxon>
        <taxon>Streptomycetaceae</taxon>
        <taxon>Streptomyces</taxon>
        <taxon>Streptomyces violaceusniger group</taxon>
    </lineage>
</organism>
<accession>A0ABX6WJZ1</accession>
<gene>
    <name evidence="1" type="ORF">I1A49_46795</name>
</gene>
<keyword evidence="2" id="KW-1185">Reference proteome</keyword>
<sequence length="65" mass="7317">MLMTVIVFMVALVPVVVLASIGVNRRLSFRMNVCRGRGMGVLMGLHVWLTFQECHRRRMGCRGGP</sequence>
<evidence type="ECO:0008006" key="3">
    <source>
        <dbReference type="Google" id="ProtNLM"/>
    </source>
</evidence>
<reference evidence="1 2" key="1">
    <citation type="submission" date="2020-11" db="EMBL/GenBank/DDBJ databases">
        <title>Complete genome sequence unveiled secondary metabolic potentials in Streptomyces solisilvae HNM0141.</title>
        <authorList>
            <person name="Huang X."/>
        </authorList>
    </citation>
    <scope>NUCLEOTIDE SEQUENCE [LARGE SCALE GENOMIC DNA]</scope>
    <source>
        <strain evidence="1 2">HNM0141</strain>
    </source>
</reference>